<evidence type="ECO:0000313" key="18">
    <source>
        <dbReference type="WBParaSite" id="PTRK_0001246700.1"/>
    </source>
</evidence>
<dbReference type="EC" id="2.-.-.-" evidence="14"/>
<feature type="domain" description="GPI ethanolamine phosphate transferase 1 C-terminal" evidence="16">
    <location>
        <begin position="414"/>
        <end position="518"/>
    </location>
</feature>
<dbReference type="InterPro" id="IPR017852">
    <property type="entry name" value="GPI_EtnP_transferase_1_C"/>
</dbReference>
<evidence type="ECO:0000259" key="15">
    <source>
        <dbReference type="Pfam" id="PF00884"/>
    </source>
</evidence>
<dbReference type="InterPro" id="IPR017850">
    <property type="entry name" value="Alkaline_phosphatase_core_sf"/>
</dbReference>
<dbReference type="GO" id="GO:0051377">
    <property type="term" value="F:mannose-ethanolamine phosphotransferase activity"/>
    <property type="evidence" value="ECO:0007669"/>
    <property type="project" value="UniProtKB-UniRule"/>
</dbReference>
<evidence type="ECO:0000256" key="5">
    <source>
        <dbReference type="ARBA" id="ARBA00008779"/>
    </source>
</evidence>
<evidence type="ECO:0000313" key="17">
    <source>
        <dbReference type="Proteomes" id="UP000038045"/>
    </source>
</evidence>
<dbReference type="GO" id="GO:0006506">
    <property type="term" value="P:GPI anchor biosynthetic process"/>
    <property type="evidence" value="ECO:0007669"/>
    <property type="project" value="UniProtKB-UniPathway"/>
</dbReference>
<dbReference type="Proteomes" id="UP000038045">
    <property type="component" value="Unplaced"/>
</dbReference>
<dbReference type="InterPro" id="IPR037671">
    <property type="entry name" value="PIGN_N"/>
</dbReference>
<evidence type="ECO:0000256" key="3">
    <source>
        <dbReference type="ARBA" id="ARBA00004687"/>
    </source>
</evidence>
<protein>
    <recommendedName>
        <fullName evidence="6 14">GPI ethanolamine phosphate transferase 1</fullName>
        <ecNumber evidence="14">2.-.-.-</ecNumber>
    </recommendedName>
</protein>
<dbReference type="SUPFAM" id="SSF53649">
    <property type="entry name" value="Alkaline phosphatase-like"/>
    <property type="match status" value="1"/>
</dbReference>
<evidence type="ECO:0000256" key="2">
    <source>
        <dbReference type="ARBA" id="ARBA00004477"/>
    </source>
</evidence>
<keyword evidence="12 14" id="KW-0472">Membrane</keyword>
<feature type="transmembrane region" description="Helical" evidence="14">
    <location>
        <begin position="530"/>
        <end position="552"/>
    </location>
</feature>
<evidence type="ECO:0000256" key="7">
    <source>
        <dbReference type="ARBA" id="ARBA00022502"/>
    </source>
</evidence>
<evidence type="ECO:0000256" key="9">
    <source>
        <dbReference type="ARBA" id="ARBA00022692"/>
    </source>
</evidence>
<evidence type="ECO:0000256" key="6">
    <source>
        <dbReference type="ARBA" id="ARBA00020831"/>
    </source>
</evidence>
<feature type="domain" description="Sulfatase N-terminal" evidence="15">
    <location>
        <begin position="188"/>
        <end position="297"/>
    </location>
</feature>
<dbReference type="InterPro" id="IPR000917">
    <property type="entry name" value="Sulfatase_N"/>
</dbReference>
<dbReference type="Pfam" id="PF00884">
    <property type="entry name" value="Sulfatase"/>
    <property type="match status" value="1"/>
</dbReference>
<feature type="transmembrane region" description="Helical" evidence="14">
    <location>
        <begin position="460"/>
        <end position="481"/>
    </location>
</feature>
<evidence type="ECO:0000256" key="12">
    <source>
        <dbReference type="ARBA" id="ARBA00023136"/>
    </source>
</evidence>
<keyword evidence="10 14" id="KW-0256">Endoplasmic reticulum</keyword>
<proteinExistence type="inferred from homology"/>
<sequence length="577" mass="66111">MKFLFSIIEVILHIILLFAPFTIYFTSPIVDVIRSHEISTHGLAKRLVIFSAGGVRENTFYQNLSSIVFLNKLIIEGKAMFGVGETHVPTDTRANYVALTSGLYENIIRMTFKTTPLSVDTIFDRAKKSVIFGNKNIVKLFEKNENIKVFSYIPDKKMFQNYENSTKWVFEKVKEFYKNEPFLMEENKIITFINLESTDIIGHVFKPTSKEYVNMLIEVDKNIFEMYQMIENIYPDKSTSYIFTSDHGMTDLGKHGGGSDHETQVPFVAWGAGIQPSRRKQRIKQIDIPSFLSSLIGTAIPKNNLGILPQHLLRSSPTYKYQASCGNLKQMVEQYLLQREQVYNHTLSIFFKEDSEFTQKTLSSLTKEVTRLAENRRYDTAAAILEHAAYFDSEFLNIQLISIPSPDDIIFGRFSTQEYQRAYIAMSLILVAFFDMQSISSLILCNVDTIPSFFKTFSPTIIYLLLIIKKIIPLLIVAIAFSGTLSRKAGTLYRFSVLIMIISDTIAFFMFFYLKDEGTLSEVGVALSNYIISITLSLFVYILLNIANFFMLSDCPNLRIFFNLQDPNIIEKNKETV</sequence>
<dbReference type="Gene3D" id="3.40.720.10">
    <property type="entry name" value="Alkaline Phosphatase, subunit A"/>
    <property type="match status" value="1"/>
</dbReference>
<keyword evidence="17" id="KW-1185">Reference proteome</keyword>
<keyword evidence="13" id="KW-0325">Glycoprotein</keyword>
<evidence type="ECO:0000256" key="14">
    <source>
        <dbReference type="RuleBase" id="RU367138"/>
    </source>
</evidence>
<keyword evidence="9 14" id="KW-0812">Transmembrane</keyword>
<keyword evidence="7 14" id="KW-0337">GPI-anchor biosynthesis</keyword>
<dbReference type="STRING" id="131310.A0A0N4ZV57"/>
<comment type="pathway">
    <text evidence="3 14">Glycolipid biosynthesis; glycosylphosphatidylinositol-anchor biosynthesis.</text>
</comment>
<dbReference type="Pfam" id="PF04987">
    <property type="entry name" value="PigN"/>
    <property type="match status" value="1"/>
</dbReference>
<organism evidence="17 18">
    <name type="scientific">Parastrongyloides trichosuri</name>
    <name type="common">Possum-specific nematode worm</name>
    <dbReference type="NCBI Taxonomy" id="131310"/>
    <lineage>
        <taxon>Eukaryota</taxon>
        <taxon>Metazoa</taxon>
        <taxon>Ecdysozoa</taxon>
        <taxon>Nematoda</taxon>
        <taxon>Chromadorea</taxon>
        <taxon>Rhabditida</taxon>
        <taxon>Tylenchina</taxon>
        <taxon>Panagrolaimomorpha</taxon>
        <taxon>Strongyloidoidea</taxon>
        <taxon>Strongyloididae</taxon>
        <taxon>Parastrongyloides</taxon>
    </lineage>
</organism>
<dbReference type="GO" id="GO:0005789">
    <property type="term" value="C:endoplasmic reticulum membrane"/>
    <property type="evidence" value="ECO:0007669"/>
    <property type="project" value="UniProtKB-SubCell"/>
</dbReference>
<evidence type="ECO:0000256" key="1">
    <source>
        <dbReference type="ARBA" id="ARBA00001913"/>
    </source>
</evidence>
<comment type="similarity">
    <text evidence="5">Belongs to the sulfatase family.</text>
</comment>
<reference evidence="18" key="1">
    <citation type="submission" date="2017-02" db="UniProtKB">
        <authorList>
            <consortium name="WormBaseParasite"/>
        </authorList>
    </citation>
    <scope>IDENTIFICATION</scope>
</reference>
<keyword evidence="11 14" id="KW-1133">Transmembrane helix</keyword>
<comment type="cofactor">
    <cofactor evidence="1">
        <name>Ca(2+)</name>
        <dbReference type="ChEBI" id="CHEBI:29108"/>
    </cofactor>
</comment>
<evidence type="ECO:0000256" key="10">
    <source>
        <dbReference type="ARBA" id="ARBA00022824"/>
    </source>
</evidence>
<comment type="function">
    <text evidence="14">Ethanolamine phosphate transferase involved in glycosylphosphatidylinositol-anchor biosynthesis. Transfers ethanolamine phosphate to the first alpha-1,4-linked mannose of the glycosylphosphatidylinositol precursor of GPI-anchor.</text>
</comment>
<comment type="similarity">
    <text evidence="4 14">Belongs to the PIGG/PIGN/PIGO family. PIGN subfamily.</text>
</comment>
<feature type="transmembrane region" description="Helical" evidence="14">
    <location>
        <begin position="6"/>
        <end position="25"/>
    </location>
</feature>
<dbReference type="AlphaFoldDB" id="A0A0N4ZV57"/>
<dbReference type="InterPro" id="IPR007070">
    <property type="entry name" value="GPI_EtnP_transferase_1"/>
</dbReference>
<comment type="subcellular location">
    <subcellularLocation>
        <location evidence="2 14">Endoplasmic reticulum membrane</location>
        <topology evidence="2 14">Multi-pass membrane protein</topology>
    </subcellularLocation>
</comment>
<comment type="caution">
    <text evidence="14">Lacks conserved residue(s) required for the propagation of feature annotation.</text>
</comment>
<accession>A0A0N4ZV57</accession>
<name>A0A0N4ZV57_PARTI</name>
<evidence type="ECO:0000259" key="16">
    <source>
        <dbReference type="Pfam" id="PF04987"/>
    </source>
</evidence>
<keyword evidence="8 14" id="KW-0808">Transferase</keyword>
<dbReference type="CDD" id="cd16020">
    <property type="entry name" value="GPI_EPT_1"/>
    <property type="match status" value="1"/>
</dbReference>
<evidence type="ECO:0000256" key="4">
    <source>
        <dbReference type="ARBA" id="ARBA00008400"/>
    </source>
</evidence>
<evidence type="ECO:0000256" key="13">
    <source>
        <dbReference type="ARBA" id="ARBA00023180"/>
    </source>
</evidence>
<dbReference type="WBParaSite" id="PTRK_0001246700.1">
    <property type="protein sequence ID" value="PTRK_0001246700.1"/>
    <property type="gene ID" value="PTRK_0001246700"/>
</dbReference>
<dbReference type="PANTHER" id="PTHR12250:SF0">
    <property type="entry name" value="GPI ETHANOLAMINE PHOSPHATE TRANSFERASE 1"/>
    <property type="match status" value="1"/>
</dbReference>
<feature type="transmembrane region" description="Helical" evidence="14">
    <location>
        <begin position="493"/>
        <end position="514"/>
    </location>
</feature>
<dbReference type="PANTHER" id="PTHR12250">
    <property type="entry name" value="PHOSPHATIDYLINOSITOL GLYCAN, CLASS N"/>
    <property type="match status" value="1"/>
</dbReference>
<evidence type="ECO:0000256" key="11">
    <source>
        <dbReference type="ARBA" id="ARBA00022989"/>
    </source>
</evidence>
<evidence type="ECO:0000256" key="8">
    <source>
        <dbReference type="ARBA" id="ARBA00022679"/>
    </source>
</evidence>
<dbReference type="UniPathway" id="UPA00196"/>
<feature type="transmembrane region" description="Helical" evidence="14">
    <location>
        <begin position="422"/>
        <end position="440"/>
    </location>
</feature>